<reference evidence="1 2" key="1">
    <citation type="journal article" date="2013" name="Mar. Genomics">
        <title>Expression of sulfatases in Rhodopirellula baltica and the diversity of sulfatases in the genus Rhodopirellula.</title>
        <authorList>
            <person name="Wegner C.E."/>
            <person name="Richter-Heitmann T."/>
            <person name="Klindworth A."/>
            <person name="Klockow C."/>
            <person name="Richter M."/>
            <person name="Achstetter T."/>
            <person name="Glockner F.O."/>
            <person name="Harder J."/>
        </authorList>
    </citation>
    <scope>NUCLEOTIDE SEQUENCE [LARGE SCALE GENOMIC DNA]</scope>
    <source>
        <strain evidence="1 2">SM1</strain>
    </source>
</reference>
<evidence type="ECO:0000313" key="2">
    <source>
        <dbReference type="Proteomes" id="UP000011991"/>
    </source>
</evidence>
<sequence length="46" mass="4683">MLVGSRAKKGYIGGVETNLDFFAGQGLQLDDPHLVSSMSLGGSATG</sequence>
<protein>
    <submittedName>
        <fullName evidence="1">Uncharacterized protein</fullName>
    </submittedName>
</protein>
<name>M5RSN4_9BACT</name>
<dbReference type="Proteomes" id="UP000011991">
    <property type="component" value="Unassembled WGS sequence"/>
</dbReference>
<gene>
    <name evidence="1" type="ORF">RMSM_04688</name>
</gene>
<comment type="caution">
    <text evidence="1">The sequence shown here is derived from an EMBL/GenBank/DDBJ whole genome shotgun (WGS) entry which is preliminary data.</text>
</comment>
<accession>M5RSN4</accession>
<keyword evidence="2" id="KW-1185">Reference proteome</keyword>
<proteinExistence type="predicted"/>
<dbReference type="EMBL" id="ANOG01000674">
    <property type="protein sequence ID" value="EMI18397.1"/>
    <property type="molecule type" value="Genomic_DNA"/>
</dbReference>
<organism evidence="1 2">
    <name type="scientific">Rhodopirellula maiorica SM1</name>
    <dbReference type="NCBI Taxonomy" id="1265738"/>
    <lineage>
        <taxon>Bacteria</taxon>
        <taxon>Pseudomonadati</taxon>
        <taxon>Planctomycetota</taxon>
        <taxon>Planctomycetia</taxon>
        <taxon>Pirellulales</taxon>
        <taxon>Pirellulaceae</taxon>
        <taxon>Novipirellula</taxon>
    </lineage>
</organism>
<dbReference type="AlphaFoldDB" id="M5RSN4"/>
<evidence type="ECO:0000313" key="1">
    <source>
        <dbReference type="EMBL" id="EMI18397.1"/>
    </source>
</evidence>
<dbReference type="PATRIC" id="fig|1265738.3.peg.4708"/>